<evidence type="ECO:0000256" key="4">
    <source>
        <dbReference type="ARBA" id="ARBA00023136"/>
    </source>
</evidence>
<feature type="transmembrane region" description="Helical" evidence="5">
    <location>
        <begin position="134"/>
        <end position="155"/>
    </location>
</feature>
<evidence type="ECO:0000256" key="3">
    <source>
        <dbReference type="ARBA" id="ARBA00022989"/>
    </source>
</evidence>
<evidence type="ECO:0000313" key="7">
    <source>
        <dbReference type="Proteomes" id="UP001519362"/>
    </source>
</evidence>
<evidence type="ECO:0000256" key="2">
    <source>
        <dbReference type="ARBA" id="ARBA00022692"/>
    </source>
</evidence>
<gene>
    <name evidence="6" type="ORF">JOF34_000012</name>
</gene>
<reference evidence="6 7" key="1">
    <citation type="submission" date="2021-03" db="EMBL/GenBank/DDBJ databases">
        <title>Sequencing the genomes of 1000 actinobacteria strains.</title>
        <authorList>
            <person name="Klenk H.-P."/>
        </authorList>
    </citation>
    <scope>NUCLEOTIDE SEQUENCE [LARGE SCALE GENOMIC DNA]</scope>
    <source>
        <strain evidence="6 7">DSM 24221</strain>
    </source>
</reference>
<accession>A0ABS4ZDP7</accession>
<evidence type="ECO:0000256" key="5">
    <source>
        <dbReference type="SAM" id="Phobius"/>
    </source>
</evidence>
<name>A0ABS4ZDP7_9MICO</name>
<comment type="subcellular location">
    <subcellularLocation>
        <location evidence="1">Membrane</location>
        <topology evidence="1">Multi-pass membrane protein</topology>
    </subcellularLocation>
</comment>
<keyword evidence="7" id="KW-1185">Reference proteome</keyword>
<feature type="transmembrane region" description="Helical" evidence="5">
    <location>
        <begin position="21"/>
        <end position="39"/>
    </location>
</feature>
<dbReference type="Proteomes" id="UP001519362">
    <property type="component" value="Unassembled WGS sequence"/>
</dbReference>
<dbReference type="PANTHER" id="PTHR33514">
    <property type="entry name" value="PROTEIN ABCI12, CHLOROPLASTIC"/>
    <property type="match status" value="1"/>
</dbReference>
<evidence type="ECO:0000256" key="1">
    <source>
        <dbReference type="ARBA" id="ARBA00004141"/>
    </source>
</evidence>
<feature type="transmembrane region" description="Helical" evidence="5">
    <location>
        <begin position="69"/>
        <end position="86"/>
    </location>
</feature>
<proteinExistence type="predicted"/>
<dbReference type="EMBL" id="JAGIOL010000001">
    <property type="protein sequence ID" value="MBP2435426.1"/>
    <property type="molecule type" value="Genomic_DNA"/>
</dbReference>
<feature type="transmembrane region" description="Helical" evidence="5">
    <location>
        <begin position="45"/>
        <end position="62"/>
    </location>
</feature>
<feature type="transmembrane region" description="Helical" evidence="5">
    <location>
        <begin position="92"/>
        <end position="113"/>
    </location>
</feature>
<dbReference type="Pfam" id="PF02361">
    <property type="entry name" value="CbiQ"/>
    <property type="match status" value="1"/>
</dbReference>
<dbReference type="RefSeq" id="WP_165132824.1">
    <property type="nucleotide sequence ID" value="NZ_CP049253.1"/>
</dbReference>
<dbReference type="CDD" id="cd16914">
    <property type="entry name" value="EcfT"/>
    <property type="match status" value="1"/>
</dbReference>
<sequence length="197" mass="21200">MIALFRSGTSIVHRAPAGFKLAALALLALIASLIPHTSLTAGMGLAATLGLFFLAGFGPITWARQIWRMKWILLFLAVTQGIFLGWEPSWINTARIASIVLLAAAVTLTTPTGEMIDVLQRVLRPLRRIGIDPWRVAFTLSLTIAAIPVIGDFAARIREAKTARGVRLGPKAIVTLLVMSLRHADDMADALTARGIA</sequence>
<protein>
    <submittedName>
        <fullName evidence="6">Biotin transport system permease protein</fullName>
    </submittedName>
</protein>
<keyword evidence="2 5" id="KW-0812">Transmembrane</keyword>
<dbReference type="PANTHER" id="PTHR33514:SF13">
    <property type="entry name" value="PROTEIN ABCI12, CHLOROPLASTIC"/>
    <property type="match status" value="1"/>
</dbReference>
<organism evidence="6 7">
    <name type="scientific">Microbacterium amylolyticum</name>
    <dbReference type="NCBI Taxonomy" id="936337"/>
    <lineage>
        <taxon>Bacteria</taxon>
        <taxon>Bacillati</taxon>
        <taxon>Actinomycetota</taxon>
        <taxon>Actinomycetes</taxon>
        <taxon>Micrococcales</taxon>
        <taxon>Microbacteriaceae</taxon>
        <taxon>Microbacterium</taxon>
    </lineage>
</organism>
<comment type="caution">
    <text evidence="6">The sequence shown here is derived from an EMBL/GenBank/DDBJ whole genome shotgun (WGS) entry which is preliminary data.</text>
</comment>
<dbReference type="InterPro" id="IPR003339">
    <property type="entry name" value="ABC/ECF_trnsptr_transmembrane"/>
</dbReference>
<evidence type="ECO:0000313" key="6">
    <source>
        <dbReference type="EMBL" id="MBP2435426.1"/>
    </source>
</evidence>
<keyword evidence="3 5" id="KW-1133">Transmembrane helix</keyword>
<keyword evidence="4 5" id="KW-0472">Membrane</keyword>